<dbReference type="SUPFAM" id="SSF52777">
    <property type="entry name" value="CoA-dependent acyltransferases"/>
    <property type="match status" value="2"/>
</dbReference>
<evidence type="ECO:0000313" key="5">
    <source>
        <dbReference type="EMBL" id="SUQ14653.1"/>
    </source>
</evidence>
<dbReference type="CDD" id="cd19535">
    <property type="entry name" value="Cyc_NRPS"/>
    <property type="match status" value="1"/>
</dbReference>
<evidence type="ECO:0000313" key="6">
    <source>
        <dbReference type="Proteomes" id="UP000254051"/>
    </source>
</evidence>
<dbReference type="InterPro" id="IPR029058">
    <property type="entry name" value="AB_hydrolase_fold"/>
</dbReference>
<dbReference type="InterPro" id="IPR044894">
    <property type="entry name" value="TubC_N_sf"/>
</dbReference>
<dbReference type="SUPFAM" id="SSF47336">
    <property type="entry name" value="ACP-like"/>
    <property type="match status" value="1"/>
</dbReference>
<dbReference type="EMBL" id="UHJJ01000007">
    <property type="protein sequence ID" value="SUQ14653.1"/>
    <property type="molecule type" value="Genomic_DNA"/>
</dbReference>
<keyword evidence="6" id="KW-1185">Reference proteome</keyword>
<dbReference type="InterPro" id="IPR023213">
    <property type="entry name" value="CAT-like_dom_sf"/>
</dbReference>
<dbReference type="InterPro" id="IPR013217">
    <property type="entry name" value="Methyltransf_12"/>
</dbReference>
<dbReference type="Gene3D" id="1.10.10.1830">
    <property type="entry name" value="Non-ribosomal peptide synthase, adenylation domain"/>
    <property type="match status" value="1"/>
</dbReference>
<dbReference type="GO" id="GO:0005737">
    <property type="term" value="C:cytoplasm"/>
    <property type="evidence" value="ECO:0007669"/>
    <property type="project" value="TreeGrafter"/>
</dbReference>
<dbReference type="RefSeq" id="WP_109711737.1">
    <property type="nucleotide sequence ID" value="NZ_QGDS01000007.1"/>
</dbReference>
<proteinExistence type="predicted"/>
<dbReference type="InterPro" id="IPR057737">
    <property type="entry name" value="Condensation_MtbB-like"/>
</dbReference>
<dbReference type="InterPro" id="IPR001031">
    <property type="entry name" value="Thioesterase"/>
</dbReference>
<dbReference type="InterPro" id="IPR042099">
    <property type="entry name" value="ANL_N_sf"/>
</dbReference>
<dbReference type="Pfam" id="PF18563">
    <property type="entry name" value="TubC_N"/>
    <property type="match status" value="1"/>
</dbReference>
<dbReference type="PANTHER" id="PTHR45527">
    <property type="entry name" value="NONRIBOSOMAL PEPTIDE SYNTHETASE"/>
    <property type="match status" value="1"/>
</dbReference>
<organism evidence="5 6">
    <name type="scientific">Faecalicatena contorta</name>
    <dbReference type="NCBI Taxonomy" id="39482"/>
    <lineage>
        <taxon>Bacteria</taxon>
        <taxon>Bacillati</taxon>
        <taxon>Bacillota</taxon>
        <taxon>Clostridia</taxon>
        <taxon>Lachnospirales</taxon>
        <taxon>Lachnospiraceae</taxon>
        <taxon>Faecalicatena</taxon>
    </lineage>
</organism>
<dbReference type="InterPro" id="IPR020845">
    <property type="entry name" value="AMP-binding_CS"/>
</dbReference>
<dbReference type="InterPro" id="IPR045851">
    <property type="entry name" value="AMP-bd_C_sf"/>
</dbReference>
<evidence type="ECO:0000259" key="4">
    <source>
        <dbReference type="PROSITE" id="PS50075"/>
    </source>
</evidence>
<evidence type="ECO:0000256" key="1">
    <source>
        <dbReference type="ARBA" id="ARBA00001957"/>
    </source>
</evidence>
<dbReference type="CDD" id="cd02440">
    <property type="entry name" value="AdoMet_MTases"/>
    <property type="match status" value="1"/>
</dbReference>
<dbReference type="NCBIfam" id="TIGR01733">
    <property type="entry name" value="AA-adenyl-dom"/>
    <property type="match status" value="1"/>
</dbReference>
<comment type="cofactor">
    <cofactor evidence="1">
        <name>pantetheine 4'-phosphate</name>
        <dbReference type="ChEBI" id="CHEBI:47942"/>
    </cofactor>
</comment>
<dbReference type="Pfam" id="PF00550">
    <property type="entry name" value="PP-binding"/>
    <property type="match status" value="1"/>
</dbReference>
<dbReference type="Gene3D" id="3.40.50.1820">
    <property type="entry name" value="alpha/beta hydrolase"/>
    <property type="match status" value="1"/>
</dbReference>
<dbReference type="GO" id="GO:0043041">
    <property type="term" value="P:amino acid activation for nonribosomal peptide biosynthetic process"/>
    <property type="evidence" value="ECO:0007669"/>
    <property type="project" value="TreeGrafter"/>
</dbReference>
<dbReference type="SUPFAM" id="SSF56801">
    <property type="entry name" value="Acetyl-CoA synthetase-like"/>
    <property type="match status" value="1"/>
</dbReference>
<gene>
    <name evidence="5" type="ORF">SAMN05216529_107107</name>
</gene>
<dbReference type="PROSITE" id="PS50075">
    <property type="entry name" value="CARRIER"/>
    <property type="match status" value="1"/>
</dbReference>
<dbReference type="OrthoDB" id="9778383at2"/>
<dbReference type="PROSITE" id="PS00455">
    <property type="entry name" value="AMP_BINDING"/>
    <property type="match status" value="1"/>
</dbReference>
<protein>
    <submittedName>
        <fullName evidence="5">Pyochelin synthetase</fullName>
    </submittedName>
</protein>
<name>A0A315ZVQ7_9FIRM</name>
<dbReference type="Pfam" id="PF00975">
    <property type="entry name" value="Thioesterase"/>
    <property type="match status" value="1"/>
</dbReference>
<dbReference type="Gene3D" id="3.40.50.12780">
    <property type="entry name" value="N-terminal domain of ligase-like"/>
    <property type="match status" value="1"/>
</dbReference>
<dbReference type="Gene3D" id="3.30.559.30">
    <property type="entry name" value="Nonribosomal peptide synthetase, condensation domain"/>
    <property type="match status" value="1"/>
</dbReference>
<dbReference type="InterPro" id="IPR000873">
    <property type="entry name" value="AMP-dep_synth/lig_dom"/>
</dbReference>
<comment type="pathway">
    <text evidence="2">Siderophore biosynthesis.</text>
</comment>
<dbReference type="InterPro" id="IPR001242">
    <property type="entry name" value="Condensation_dom"/>
</dbReference>
<dbReference type="Pfam" id="PF00501">
    <property type="entry name" value="AMP-binding"/>
    <property type="match status" value="1"/>
</dbReference>
<dbReference type="GO" id="GO:0009403">
    <property type="term" value="P:toxin biosynthetic process"/>
    <property type="evidence" value="ECO:0007669"/>
    <property type="project" value="UniProtKB-ARBA"/>
</dbReference>
<dbReference type="Gene3D" id="3.30.300.30">
    <property type="match status" value="2"/>
</dbReference>
<dbReference type="GO" id="GO:0008610">
    <property type="term" value="P:lipid biosynthetic process"/>
    <property type="evidence" value="ECO:0007669"/>
    <property type="project" value="UniProtKB-ARBA"/>
</dbReference>
<dbReference type="SUPFAM" id="SSF53474">
    <property type="entry name" value="alpha/beta-Hydrolases"/>
    <property type="match status" value="1"/>
</dbReference>
<dbReference type="PANTHER" id="PTHR45527:SF10">
    <property type="entry name" value="PYOCHELIN SYNTHASE PCHF"/>
    <property type="match status" value="1"/>
</dbReference>
<dbReference type="Gene3D" id="3.30.559.10">
    <property type="entry name" value="Chloramphenicol acetyltransferase-like domain"/>
    <property type="match status" value="1"/>
</dbReference>
<evidence type="ECO:0000256" key="3">
    <source>
        <dbReference type="ARBA" id="ARBA00022598"/>
    </source>
</evidence>
<dbReference type="InterPro" id="IPR041464">
    <property type="entry name" value="TubC_N"/>
</dbReference>
<dbReference type="Gene3D" id="1.10.1200.10">
    <property type="entry name" value="ACP-like"/>
    <property type="match status" value="1"/>
</dbReference>
<dbReference type="InterPro" id="IPR010071">
    <property type="entry name" value="AA_adenyl_dom"/>
</dbReference>
<dbReference type="GO" id="GO:0016874">
    <property type="term" value="F:ligase activity"/>
    <property type="evidence" value="ECO:0007669"/>
    <property type="project" value="UniProtKB-KW"/>
</dbReference>
<dbReference type="GO" id="GO:0031177">
    <property type="term" value="F:phosphopantetheine binding"/>
    <property type="evidence" value="ECO:0007669"/>
    <property type="project" value="TreeGrafter"/>
</dbReference>
<feature type="domain" description="Carrier" evidence="4">
    <location>
        <begin position="1418"/>
        <end position="1499"/>
    </location>
</feature>
<accession>A0A315ZVQ7</accession>
<dbReference type="Gene3D" id="3.40.50.150">
    <property type="entry name" value="Vaccinia Virus protein VP39"/>
    <property type="match status" value="1"/>
</dbReference>
<reference evidence="6" key="1">
    <citation type="submission" date="2017-07" db="EMBL/GenBank/DDBJ databases">
        <authorList>
            <person name="Varghese N."/>
            <person name="Submissions S."/>
        </authorList>
    </citation>
    <scope>NUCLEOTIDE SEQUENCE [LARGE SCALE GENOMIC DNA]</scope>
    <source>
        <strain evidence="6">NLAE-zl-C134</strain>
    </source>
</reference>
<dbReference type="InterPro" id="IPR009081">
    <property type="entry name" value="PP-bd_ACP"/>
</dbReference>
<keyword evidence="3" id="KW-0436">Ligase</keyword>
<dbReference type="InterPro" id="IPR029063">
    <property type="entry name" value="SAM-dependent_MTases_sf"/>
</dbReference>
<dbReference type="Pfam" id="PF08242">
    <property type="entry name" value="Methyltransf_12"/>
    <property type="match status" value="1"/>
</dbReference>
<evidence type="ECO:0000256" key="2">
    <source>
        <dbReference type="ARBA" id="ARBA00004924"/>
    </source>
</evidence>
<dbReference type="Pfam" id="PF00668">
    <property type="entry name" value="Condensation"/>
    <property type="match status" value="1"/>
</dbReference>
<dbReference type="SUPFAM" id="SSF53335">
    <property type="entry name" value="S-adenosyl-L-methionine-dependent methyltransferases"/>
    <property type="match status" value="1"/>
</dbReference>
<dbReference type="Proteomes" id="UP000254051">
    <property type="component" value="Unassembled WGS sequence"/>
</dbReference>
<dbReference type="InterPro" id="IPR036736">
    <property type="entry name" value="ACP-like_sf"/>
</dbReference>
<sequence length="1833" mass="208204">MNEFLAKCESKGITLTLKNGQNISYRTSKGPIEKDMLKYLKKHKSEIVLYLHNNGQADKDTDGVKLTHDESKRYQQFPLTDIQSAYYSGRQSGYELGGTGCYTYIEIKSDLIDVIRFQDAWHKTIMKHDMLRAIITRDGKQVVRKEAEMPALEVREVNVSQGLENSFEVKKIREQMYTYDFAVASWPMHKFIISQGKTYSIIHFCVDMLIADYISINIILNDVFDYYNNGKFSLEANNEITFRDIVLSRKKNNKNQAAKQYWKDKIANNEFKCPELPVIRSKNTPDGKADVVFGRRKMMLGRDSYAALKKAAAQNGVTVSNAVLAAYASILGRWSESKQMCINVTLMQRSNEEMSIVGDFTSVDMLTVSVEEEPFIDLVRRIQNTLLKDMAHMEFSGVEVLREVNRYVDENKIFPVVFTSTVGEEKSKNYASDLEIIEGISRTPQVWIDCQVIERNGELEIHWDVRDGIFKENVISDMFTTFENTIKKIVTDSDWTDKEALTFAPDYFKDRDSYNHAEKAFEKRMLYDGVLKNIAERPDEMAIIFDEQKYTYREFGKYIQSVMQLLQSKNVQKGDNVAIIQPRGIWQVASAIGTLLSGCAFVPIDVNQPSARQQKIVTSSNSRFILLTDDTNSQIEDAFREKVIHLTLQNEISRDIAAEPTAIPDDLAYIIFTSGTTGVPKGVMITHKAAENTIIDINEKFNVSNEDVFLGLTKLSFDLSIYDIFGCFDAGGTLVIPKESSVINPVHWMELVEKNGVTIWNSVPALLKMLLQELNEGNRERVQSLRLFLLSGDVIDNKLPGKVSELLRDYQMISLGGATEGSVWSLYWNITDFNENTLVPYGVPLSNQKMFVLNSGFRQCPNEVKGEIYIGGDGLASGYYGDKELTDEKFLYNDELEERLFRTGDIGYYTEDGILMICGRRDNQIKINGNRVEIGEIESVIKETKEAADCTVIYHKRPNKSNKLFAFLEPYKSMEQNLGQTNEVEIGRLKEACNQRFEDISREDFMRWKKQSDKAALADMLALFVNLGLFDDAGKKHSRKEIHNTTNEQAEFNTIVDRMLRALVEAEILNCTGNVYGLTEKASEYKDRDGIWDDFMAIGNEIHYGEALMQYQRESGRKILEQIRGDITGLSLFFPEGNTDVAVAAYRENMINRRLNYVAADLINNCCKTGASILEIGAGVGGTTTTVLENLNCSNVSYCFTDVSQFFINKAKTIYADYGFLDYKLLDINKDYDVQGFKDNKYDIILCANVLHNSQNIEVNLSKIRKLLKPDGYLIIMEATKESYLLTTSLELKGGLDGFTDHRSSGIDVFTSGEKWIELIEKAGYNCYFILPENDDLLSECGQSVLFCQNKAASFSKKINVEAIEKYMAARLPVYMIPDQIEIIDKIPLTANGKIDRKALNGICEERLASDKKTVVKEQFSDVEQQISDIWKSVLNVAEISKKDNFYYVGGDSLLITQVVSKMRESIEGLGDVSWDELMQDALNNPTIEGIADVIQTKTAEKTPVGNTSAQSISKQMDSSMVVYRDNPEKRKLVQAYLHAGTGRLVDYEFLIPELLDQTSDDISVVGFMYGNNEEYLSVPAEELIKKRAEKYAQLLLDMKAESYEVLGYCVGGFLALETARILLENNANVKNVVMISSELATHMVHNQMITELAYGTAIGLDMGKAGYDIDIVKMKKCMEDILKGEHRNIKNSELITLSEEYEEYGRLFTALLDDTHEERLKNIFEKSGGEKFNGNESTFSMFKILYDIFEHTFKAMMNYKFDEFYFGNVLYLEAPTVNSFYPETKKPADFEDICLGNLTIRQIDGNHATCLNKDNYHKVLDVILETLDEGEY</sequence>